<comment type="caution">
    <text evidence="1">The sequence shown here is derived from an EMBL/GenBank/DDBJ whole genome shotgun (WGS) entry which is preliminary data.</text>
</comment>
<name>A0ABW0QG54_9BURK</name>
<protein>
    <recommendedName>
        <fullName evidence="3">Transposase</fullName>
    </recommendedName>
</protein>
<accession>A0ABW0QG54</accession>
<dbReference type="EMBL" id="JBHSMX010000065">
    <property type="protein sequence ID" value="MFC5523571.1"/>
    <property type="molecule type" value="Genomic_DNA"/>
</dbReference>
<reference evidence="2" key="1">
    <citation type="journal article" date="2019" name="Int. J. Syst. Evol. Microbiol.">
        <title>The Global Catalogue of Microorganisms (GCM) 10K type strain sequencing project: providing services to taxonomists for standard genome sequencing and annotation.</title>
        <authorList>
            <consortium name="The Broad Institute Genomics Platform"/>
            <consortium name="The Broad Institute Genome Sequencing Center for Infectious Disease"/>
            <person name="Wu L."/>
            <person name="Ma J."/>
        </authorList>
    </citation>
    <scope>NUCLEOTIDE SEQUENCE [LARGE SCALE GENOMIC DNA]</scope>
    <source>
        <strain evidence="2">CGMCC 4.7277</strain>
    </source>
</reference>
<dbReference type="Proteomes" id="UP001596084">
    <property type="component" value="Unassembled WGS sequence"/>
</dbReference>
<dbReference type="RefSeq" id="WP_281178579.1">
    <property type="nucleotide sequence ID" value="NZ_JBHSMX010000065.1"/>
</dbReference>
<sequence>MRQLSPLALRRRFRLTANDRQRIACHFIIDSSLRPNHGGGNPV</sequence>
<gene>
    <name evidence="1" type="ORF">ACFPP7_22025</name>
</gene>
<evidence type="ECO:0000313" key="1">
    <source>
        <dbReference type="EMBL" id="MFC5523571.1"/>
    </source>
</evidence>
<evidence type="ECO:0008006" key="3">
    <source>
        <dbReference type="Google" id="ProtNLM"/>
    </source>
</evidence>
<organism evidence="1 2">
    <name type="scientific">Polaromonas jejuensis</name>
    <dbReference type="NCBI Taxonomy" id="457502"/>
    <lineage>
        <taxon>Bacteria</taxon>
        <taxon>Pseudomonadati</taxon>
        <taxon>Pseudomonadota</taxon>
        <taxon>Betaproteobacteria</taxon>
        <taxon>Burkholderiales</taxon>
        <taxon>Comamonadaceae</taxon>
        <taxon>Polaromonas</taxon>
    </lineage>
</organism>
<evidence type="ECO:0000313" key="2">
    <source>
        <dbReference type="Proteomes" id="UP001596084"/>
    </source>
</evidence>
<keyword evidence="2" id="KW-1185">Reference proteome</keyword>
<proteinExistence type="predicted"/>